<gene>
    <name evidence="1" type="ORF">ENR15_15805</name>
</gene>
<reference evidence="1" key="1">
    <citation type="journal article" date="2020" name="mSystems">
        <title>Genome- and Community-Level Interaction Insights into Carbon Utilization and Element Cycling Functions of Hydrothermarchaeota in Hydrothermal Sediment.</title>
        <authorList>
            <person name="Zhou Z."/>
            <person name="Liu Y."/>
            <person name="Xu W."/>
            <person name="Pan J."/>
            <person name="Luo Z.H."/>
            <person name="Li M."/>
        </authorList>
    </citation>
    <scope>NUCLEOTIDE SEQUENCE [LARGE SCALE GENOMIC DNA]</scope>
    <source>
        <strain evidence="1">SpSt-374</strain>
    </source>
</reference>
<proteinExistence type="predicted"/>
<protein>
    <submittedName>
        <fullName evidence="1">Uncharacterized protein</fullName>
    </submittedName>
</protein>
<evidence type="ECO:0000313" key="1">
    <source>
        <dbReference type="EMBL" id="HGG02060.1"/>
    </source>
</evidence>
<organism evidence="1">
    <name type="scientific">Planktothricoides sp. SpSt-374</name>
    <dbReference type="NCBI Taxonomy" id="2282167"/>
    <lineage>
        <taxon>Bacteria</taxon>
        <taxon>Bacillati</taxon>
        <taxon>Cyanobacteriota</taxon>
        <taxon>Cyanophyceae</taxon>
        <taxon>Oscillatoriophycideae</taxon>
        <taxon>Oscillatoriales</taxon>
        <taxon>Oscillatoriaceae</taxon>
        <taxon>Planktothricoides</taxon>
    </lineage>
</organism>
<dbReference type="EMBL" id="DSPX01000161">
    <property type="protein sequence ID" value="HGG02060.1"/>
    <property type="molecule type" value="Genomic_DNA"/>
</dbReference>
<name>A0A7C3ZIH3_9CYAN</name>
<dbReference type="AlphaFoldDB" id="A0A7C3ZIH3"/>
<sequence>MTDEEIDYSDIPPLTDQFFENATLRIPATQETQKLGFLSHSQKPGFFSTPSPETRNRVSVIPLNLRHFQNSLLQRCG</sequence>
<comment type="caution">
    <text evidence="1">The sequence shown here is derived from an EMBL/GenBank/DDBJ whole genome shotgun (WGS) entry which is preliminary data.</text>
</comment>
<accession>A0A7C3ZIH3</accession>